<evidence type="ECO:0000313" key="3">
    <source>
        <dbReference type="Proteomes" id="UP000202511"/>
    </source>
</evidence>
<accession>A0A0B5IZH7</accession>
<reference evidence="2 3" key="1">
    <citation type="journal article" date="2015" name="Parasitol. Res.">
        <title>Viruses in close associations with free-living amoebae.</title>
        <authorList>
            <person name="Scheid P."/>
        </authorList>
    </citation>
    <scope>NUCLEOTIDE SEQUENCE [LARGE SCALE GENOMIC DNA]</scope>
    <source>
        <strain evidence="2">KlaHel</strain>
    </source>
</reference>
<sequence>MSSCIAAKIIAWRTPPRPVGSSRRPTAQLDTFWLGGQQPARRPPMGHAALPLTDSHSASTPRWPSNEAIWAITRCCPLTRRTACRKRQPGLSLGAFFMGQRNVARPLGLCQGGHRLRQA</sequence>
<name>A0A0B5IZH7_9VIRU</name>
<dbReference type="EMBL" id="KP136319">
    <property type="protein sequence ID" value="AJF98303.1"/>
    <property type="molecule type" value="Genomic_DNA"/>
</dbReference>
<organism evidence="2 3">
    <name type="scientific">Pandoravirus inopinatum</name>
    <dbReference type="NCBI Taxonomy" id="1605721"/>
    <lineage>
        <taxon>Viruses</taxon>
        <taxon>Pandoravirus</taxon>
    </lineage>
</organism>
<dbReference type="Proteomes" id="UP000202511">
    <property type="component" value="Segment"/>
</dbReference>
<evidence type="ECO:0000313" key="2">
    <source>
        <dbReference type="EMBL" id="AJF98303.1"/>
    </source>
</evidence>
<protein>
    <submittedName>
        <fullName evidence="2">Uncharacterized protein</fullName>
    </submittedName>
</protein>
<feature type="compositionally biased region" description="Polar residues" evidence="1">
    <location>
        <begin position="54"/>
        <end position="63"/>
    </location>
</feature>
<dbReference type="GeneID" id="23463220"/>
<proteinExistence type="predicted"/>
<feature type="region of interest" description="Disordered" evidence="1">
    <location>
        <begin position="37"/>
        <end position="63"/>
    </location>
</feature>
<dbReference type="OrthoDB" id="6302at10239"/>
<dbReference type="RefSeq" id="YP_009120538.1">
    <property type="nucleotide sequence ID" value="NC_026440.1"/>
</dbReference>
<evidence type="ECO:0000256" key="1">
    <source>
        <dbReference type="SAM" id="MobiDB-lite"/>
    </source>
</evidence>
<dbReference type="KEGG" id="vg:23463220"/>